<comment type="function">
    <text evidence="12 13">Catalyzes the ATP-dependent phosphorylation of L-homoserine to L-homoserine phosphate.</text>
</comment>
<dbReference type="AlphaFoldDB" id="A0A510UTH4"/>
<dbReference type="Gene3D" id="3.30.230.10">
    <property type="match status" value="1"/>
</dbReference>
<keyword evidence="7 13" id="KW-0791">Threonine biosynthesis</keyword>
<evidence type="ECO:0000256" key="12">
    <source>
        <dbReference type="ARBA" id="ARBA00049954"/>
    </source>
</evidence>
<dbReference type="SUPFAM" id="SSF54211">
    <property type="entry name" value="Ribosomal protein S5 domain 2-like"/>
    <property type="match status" value="1"/>
</dbReference>
<evidence type="ECO:0000256" key="3">
    <source>
        <dbReference type="ARBA" id="ARBA00012078"/>
    </source>
</evidence>
<dbReference type="GO" id="GO:0005524">
    <property type="term" value="F:ATP binding"/>
    <property type="evidence" value="ECO:0007669"/>
    <property type="project" value="UniProtKB-UniRule"/>
</dbReference>
<evidence type="ECO:0000256" key="2">
    <source>
        <dbReference type="ARBA" id="ARBA00007370"/>
    </source>
</evidence>
<comment type="subcellular location">
    <subcellularLocation>
        <location evidence="13">Cytoplasm</location>
    </subcellularLocation>
</comment>
<evidence type="ECO:0000256" key="1">
    <source>
        <dbReference type="ARBA" id="ARBA00005015"/>
    </source>
</evidence>
<dbReference type="EMBL" id="BJUA01000007">
    <property type="protein sequence ID" value="GEK17928.1"/>
    <property type="molecule type" value="Genomic_DNA"/>
</dbReference>
<dbReference type="GO" id="GO:0005737">
    <property type="term" value="C:cytoplasm"/>
    <property type="evidence" value="ECO:0007669"/>
    <property type="project" value="UniProtKB-SubCell"/>
</dbReference>
<evidence type="ECO:0000259" key="14">
    <source>
        <dbReference type="Pfam" id="PF00288"/>
    </source>
</evidence>
<dbReference type="Proteomes" id="UP000321386">
    <property type="component" value="Unassembled WGS sequence"/>
</dbReference>
<evidence type="ECO:0000256" key="11">
    <source>
        <dbReference type="ARBA" id="ARBA00049375"/>
    </source>
</evidence>
<evidence type="ECO:0000256" key="13">
    <source>
        <dbReference type="HAMAP-Rule" id="MF_00384"/>
    </source>
</evidence>
<dbReference type="EC" id="2.7.1.39" evidence="3 13"/>
<dbReference type="InterPro" id="IPR014721">
    <property type="entry name" value="Ribsml_uS5_D2-typ_fold_subgr"/>
</dbReference>
<organism evidence="16 17">
    <name type="scientific">Cellulomonas persica</name>
    <dbReference type="NCBI Taxonomy" id="76861"/>
    <lineage>
        <taxon>Bacteria</taxon>
        <taxon>Bacillati</taxon>
        <taxon>Actinomycetota</taxon>
        <taxon>Actinomycetes</taxon>
        <taxon>Micrococcales</taxon>
        <taxon>Cellulomonadaceae</taxon>
        <taxon>Cellulomonas</taxon>
    </lineage>
</organism>
<dbReference type="Pfam" id="PF08544">
    <property type="entry name" value="GHMP_kinases_C"/>
    <property type="match status" value="1"/>
</dbReference>
<dbReference type="GO" id="GO:0009088">
    <property type="term" value="P:threonine biosynthetic process"/>
    <property type="evidence" value="ECO:0007669"/>
    <property type="project" value="UniProtKB-UniRule"/>
</dbReference>
<sequence length="332" mass="33252">MRLRADRVRVRVPATSANLGPGYDAMGVALALHDELEVRAVASSGVEVVVEGEGAGSVPDDERHLVVRAIRVALDHVGAPQAGLALTCRNAIPHGRGLGSSAAAVVAGIIAARGLISEPEALDDATVLALATQMEGHPDNAAPAILGGATVAWTNATGGVGATQVEVHPEIAPVVMIPPTHLSTKAARGVLPEHVPHADAAFQAGRSALLVQALGRRPDLLLDATVDKLHQEYRRSVMPDSLALVDALRATGVAAVVSGAGPTVLALARRLDGVPSAFAAPGGPGAAGAAQGTDADAAIAAAFGGVLGGWVIRPLAVDPSGAQLVVGEHPIG</sequence>
<dbReference type="Gene3D" id="3.30.70.890">
    <property type="entry name" value="GHMP kinase, C-terminal domain"/>
    <property type="match status" value="1"/>
</dbReference>
<evidence type="ECO:0000256" key="8">
    <source>
        <dbReference type="ARBA" id="ARBA00022741"/>
    </source>
</evidence>
<gene>
    <name evidence="13 16" type="primary">thrB</name>
    <name evidence="16" type="ORF">CPE01_16610</name>
</gene>
<dbReference type="PRINTS" id="PR00958">
    <property type="entry name" value="HOMSERKINASE"/>
</dbReference>
<keyword evidence="13" id="KW-0963">Cytoplasm</keyword>
<keyword evidence="9 13" id="KW-0418">Kinase</keyword>
<dbReference type="SUPFAM" id="SSF55060">
    <property type="entry name" value="GHMP Kinase, C-terminal domain"/>
    <property type="match status" value="1"/>
</dbReference>
<evidence type="ECO:0000256" key="5">
    <source>
        <dbReference type="ARBA" id="ARBA00022605"/>
    </source>
</evidence>
<dbReference type="InterPro" id="IPR036554">
    <property type="entry name" value="GHMP_kinase_C_sf"/>
</dbReference>
<evidence type="ECO:0000313" key="17">
    <source>
        <dbReference type="Proteomes" id="UP000321386"/>
    </source>
</evidence>
<comment type="catalytic activity">
    <reaction evidence="11 13">
        <text>L-homoserine + ATP = O-phospho-L-homoserine + ADP + H(+)</text>
        <dbReference type="Rhea" id="RHEA:13985"/>
        <dbReference type="ChEBI" id="CHEBI:15378"/>
        <dbReference type="ChEBI" id="CHEBI:30616"/>
        <dbReference type="ChEBI" id="CHEBI:57476"/>
        <dbReference type="ChEBI" id="CHEBI:57590"/>
        <dbReference type="ChEBI" id="CHEBI:456216"/>
        <dbReference type="EC" id="2.7.1.39"/>
    </reaction>
</comment>
<evidence type="ECO:0000256" key="4">
    <source>
        <dbReference type="ARBA" id="ARBA00017858"/>
    </source>
</evidence>
<dbReference type="GO" id="GO:0004413">
    <property type="term" value="F:homoserine kinase activity"/>
    <property type="evidence" value="ECO:0007669"/>
    <property type="project" value="UniProtKB-UniRule"/>
</dbReference>
<dbReference type="RefSeq" id="WP_146806187.1">
    <property type="nucleotide sequence ID" value="NZ_BJUA01000007.1"/>
</dbReference>
<dbReference type="NCBIfam" id="TIGR00191">
    <property type="entry name" value="thrB"/>
    <property type="match status" value="1"/>
</dbReference>
<accession>A0A510UTH4</accession>
<keyword evidence="5 13" id="KW-0028">Amino-acid biosynthesis</keyword>
<comment type="caution">
    <text evidence="16">The sequence shown here is derived from an EMBL/GenBank/DDBJ whole genome shotgun (WGS) entry which is preliminary data.</text>
</comment>
<keyword evidence="6 13" id="KW-0808">Transferase</keyword>
<dbReference type="InterPro" id="IPR000870">
    <property type="entry name" value="Homoserine_kinase"/>
</dbReference>
<dbReference type="PROSITE" id="PS00627">
    <property type="entry name" value="GHMP_KINASES_ATP"/>
    <property type="match status" value="1"/>
</dbReference>
<name>A0A510UTH4_9CELL</name>
<comment type="similarity">
    <text evidence="2 13">Belongs to the GHMP kinase family. Homoserine kinase subfamily.</text>
</comment>
<dbReference type="InterPro" id="IPR013750">
    <property type="entry name" value="GHMP_kinase_C_dom"/>
</dbReference>
<protein>
    <recommendedName>
        <fullName evidence="4 13">Homoserine kinase</fullName>
        <shortName evidence="13">HK</shortName>
        <shortName evidence="13">HSK</shortName>
        <ecNumber evidence="3 13">2.7.1.39</ecNumber>
    </recommendedName>
</protein>
<keyword evidence="10 13" id="KW-0067">ATP-binding</keyword>
<evidence type="ECO:0000256" key="9">
    <source>
        <dbReference type="ARBA" id="ARBA00022777"/>
    </source>
</evidence>
<comment type="pathway">
    <text evidence="1 13">Amino-acid biosynthesis; L-threonine biosynthesis; L-threonine from L-aspartate: step 4/5.</text>
</comment>
<evidence type="ECO:0000256" key="7">
    <source>
        <dbReference type="ARBA" id="ARBA00022697"/>
    </source>
</evidence>
<evidence type="ECO:0000259" key="15">
    <source>
        <dbReference type="Pfam" id="PF08544"/>
    </source>
</evidence>
<evidence type="ECO:0000313" key="16">
    <source>
        <dbReference type="EMBL" id="GEK17928.1"/>
    </source>
</evidence>
<dbReference type="UniPathway" id="UPA00050">
    <property type="reaction ID" value="UER00064"/>
</dbReference>
<dbReference type="InterPro" id="IPR020568">
    <property type="entry name" value="Ribosomal_Su5_D2-typ_SF"/>
</dbReference>
<dbReference type="PANTHER" id="PTHR20861:SF1">
    <property type="entry name" value="HOMOSERINE KINASE"/>
    <property type="match status" value="1"/>
</dbReference>
<reference evidence="16 17" key="1">
    <citation type="submission" date="2019-07" db="EMBL/GenBank/DDBJ databases">
        <title>Whole genome shotgun sequence of Cellulomonas persica NBRC 101101.</title>
        <authorList>
            <person name="Hosoyama A."/>
            <person name="Uohara A."/>
            <person name="Ohji S."/>
            <person name="Ichikawa N."/>
        </authorList>
    </citation>
    <scope>NUCLEOTIDE SEQUENCE [LARGE SCALE GENOMIC DNA]</scope>
    <source>
        <strain evidence="16 17">NBRC 101101</strain>
    </source>
</reference>
<proteinExistence type="inferred from homology"/>
<feature type="binding site" evidence="13">
    <location>
        <begin position="93"/>
        <end position="103"/>
    </location>
    <ligand>
        <name>ATP</name>
        <dbReference type="ChEBI" id="CHEBI:30616"/>
    </ligand>
</feature>
<dbReference type="InterPro" id="IPR006203">
    <property type="entry name" value="GHMP_knse_ATP-bd_CS"/>
</dbReference>
<dbReference type="Pfam" id="PF00288">
    <property type="entry name" value="GHMP_kinases_N"/>
    <property type="match status" value="1"/>
</dbReference>
<dbReference type="InterPro" id="IPR006204">
    <property type="entry name" value="GHMP_kinase_N_dom"/>
</dbReference>
<dbReference type="HAMAP" id="MF_00384">
    <property type="entry name" value="Homoser_kinase"/>
    <property type="match status" value="1"/>
</dbReference>
<keyword evidence="8 13" id="KW-0547">Nucleotide-binding</keyword>
<feature type="domain" description="GHMP kinase N-terminal" evidence="14">
    <location>
        <begin position="65"/>
        <end position="148"/>
    </location>
</feature>
<dbReference type="PANTHER" id="PTHR20861">
    <property type="entry name" value="HOMOSERINE/4-DIPHOSPHOCYTIDYL-2-C-METHYL-D-ERYTHRITOL KINASE"/>
    <property type="match status" value="1"/>
</dbReference>
<evidence type="ECO:0000256" key="10">
    <source>
        <dbReference type="ARBA" id="ARBA00022840"/>
    </source>
</evidence>
<keyword evidence="17" id="KW-1185">Reference proteome</keyword>
<feature type="domain" description="GHMP kinase C-terminal" evidence="15">
    <location>
        <begin position="221"/>
        <end position="272"/>
    </location>
</feature>
<dbReference type="OrthoDB" id="9769912at2"/>
<evidence type="ECO:0000256" key="6">
    <source>
        <dbReference type="ARBA" id="ARBA00022679"/>
    </source>
</evidence>